<feature type="region of interest" description="Disordered" evidence="10">
    <location>
        <begin position="211"/>
        <end position="314"/>
    </location>
</feature>
<evidence type="ECO:0000259" key="11">
    <source>
        <dbReference type="Pfam" id="PF00955"/>
    </source>
</evidence>
<evidence type="ECO:0000256" key="9">
    <source>
        <dbReference type="RuleBase" id="RU362035"/>
    </source>
</evidence>
<dbReference type="InterPro" id="IPR016152">
    <property type="entry name" value="PTrfase/Anion_transptr"/>
</dbReference>
<feature type="transmembrane region" description="Helical" evidence="9">
    <location>
        <begin position="767"/>
        <end position="786"/>
    </location>
</feature>
<evidence type="ECO:0000256" key="2">
    <source>
        <dbReference type="ARBA" id="ARBA00010993"/>
    </source>
</evidence>
<dbReference type="AlphaFoldDB" id="A0A7N6BC53"/>
<keyword evidence="8 9" id="KW-0472">Membrane</keyword>
<reference evidence="13" key="1">
    <citation type="submission" date="2021-04" db="EMBL/GenBank/DDBJ databases">
        <authorList>
            <consortium name="Wellcome Sanger Institute Data Sharing"/>
        </authorList>
    </citation>
    <scope>NUCLEOTIDE SEQUENCE [LARGE SCALE GENOMIC DNA]</scope>
</reference>
<dbReference type="GO" id="GO:0016324">
    <property type="term" value="C:apical plasma membrane"/>
    <property type="evidence" value="ECO:0007669"/>
    <property type="project" value="TreeGrafter"/>
</dbReference>
<name>A0A7N6BC53_ANATE</name>
<dbReference type="PRINTS" id="PR01231">
    <property type="entry name" value="HCO3TRNSPORT"/>
</dbReference>
<dbReference type="GO" id="GO:0008510">
    <property type="term" value="F:sodium:bicarbonate symporter activity"/>
    <property type="evidence" value="ECO:0007669"/>
    <property type="project" value="TreeGrafter"/>
</dbReference>
<feature type="transmembrane region" description="Helical" evidence="9">
    <location>
        <begin position="681"/>
        <end position="699"/>
    </location>
</feature>
<dbReference type="GO" id="GO:0005452">
    <property type="term" value="F:solute:inorganic anion antiporter activity"/>
    <property type="evidence" value="ECO:0007669"/>
    <property type="project" value="InterPro"/>
</dbReference>
<proteinExistence type="inferred from homology"/>
<keyword evidence="6 9" id="KW-1133">Transmembrane helix</keyword>
<dbReference type="PANTHER" id="PTHR11453">
    <property type="entry name" value="ANION EXCHANGE PROTEIN"/>
    <property type="match status" value="1"/>
</dbReference>
<feature type="compositionally biased region" description="Basic and acidic residues" evidence="10">
    <location>
        <begin position="419"/>
        <end position="429"/>
    </location>
</feature>
<dbReference type="PANTHER" id="PTHR11453:SF105">
    <property type="entry name" value="SODIUM BICARBONATE COTRANSPORTER 3"/>
    <property type="match status" value="1"/>
</dbReference>
<evidence type="ECO:0000313" key="13">
    <source>
        <dbReference type="Ensembl" id="ENSATEP00000060390.1"/>
    </source>
</evidence>
<feature type="transmembrane region" description="Helical" evidence="9">
    <location>
        <begin position="893"/>
        <end position="912"/>
    </location>
</feature>
<accession>A0A7N6BC53</accession>
<evidence type="ECO:0000256" key="6">
    <source>
        <dbReference type="ARBA" id="ARBA00022989"/>
    </source>
</evidence>
<keyword evidence="5 9" id="KW-0812">Transmembrane</keyword>
<evidence type="ECO:0000256" key="3">
    <source>
        <dbReference type="ARBA" id="ARBA00022448"/>
    </source>
</evidence>
<feature type="domain" description="Band 3 cytoplasmic" evidence="12">
    <location>
        <begin position="298"/>
        <end position="404"/>
    </location>
</feature>
<comment type="similarity">
    <text evidence="2 9">Belongs to the anion exchanger (TC 2.A.31) family.</text>
</comment>
<reference evidence="13" key="3">
    <citation type="submission" date="2025-09" db="UniProtKB">
        <authorList>
            <consortium name="Ensembl"/>
        </authorList>
    </citation>
    <scope>IDENTIFICATION</scope>
</reference>
<dbReference type="FunFam" id="1.10.287.570:FF:000001">
    <property type="entry name" value="Anion exchange protein"/>
    <property type="match status" value="1"/>
</dbReference>
<protein>
    <recommendedName>
        <fullName evidence="9">Anion exchange protein</fullName>
    </recommendedName>
</protein>
<feature type="region of interest" description="Disordered" evidence="10">
    <location>
        <begin position="403"/>
        <end position="433"/>
    </location>
</feature>
<feature type="transmembrane region" description="Helical" evidence="9">
    <location>
        <begin position="807"/>
        <end position="831"/>
    </location>
</feature>
<dbReference type="PRINTS" id="PR01232">
    <property type="entry name" value="NAHCO3TRSPRT"/>
</dbReference>
<feature type="transmembrane region" description="Helical" evidence="9">
    <location>
        <begin position="553"/>
        <end position="576"/>
    </location>
</feature>
<feature type="domain" description="Bicarbonate transporter-like transmembrane" evidence="11">
    <location>
        <begin position="437"/>
        <end position="995"/>
    </location>
</feature>
<dbReference type="NCBIfam" id="TIGR00834">
    <property type="entry name" value="ae"/>
    <property type="match status" value="1"/>
</dbReference>
<organism evidence="13 14">
    <name type="scientific">Anabas testudineus</name>
    <name type="common">Climbing perch</name>
    <name type="synonym">Anthias testudineus</name>
    <dbReference type="NCBI Taxonomy" id="64144"/>
    <lineage>
        <taxon>Eukaryota</taxon>
        <taxon>Metazoa</taxon>
        <taxon>Chordata</taxon>
        <taxon>Craniata</taxon>
        <taxon>Vertebrata</taxon>
        <taxon>Euteleostomi</taxon>
        <taxon>Actinopterygii</taxon>
        <taxon>Neopterygii</taxon>
        <taxon>Teleostei</taxon>
        <taxon>Neoteleostei</taxon>
        <taxon>Acanthomorphata</taxon>
        <taxon>Anabantaria</taxon>
        <taxon>Anabantiformes</taxon>
        <taxon>Anabantoidei</taxon>
        <taxon>Anabantidae</taxon>
        <taxon>Anabas</taxon>
    </lineage>
</organism>
<dbReference type="InterPro" id="IPR003024">
    <property type="entry name" value="Na/HCO3_transpt"/>
</dbReference>
<dbReference type="GeneTree" id="ENSGT00940000157045"/>
<dbReference type="Gene3D" id="1.10.287.570">
    <property type="entry name" value="Helical hairpin bin"/>
    <property type="match status" value="1"/>
</dbReference>
<dbReference type="SUPFAM" id="SSF55804">
    <property type="entry name" value="Phoshotransferase/anion transport protein"/>
    <property type="match status" value="1"/>
</dbReference>
<keyword evidence="4" id="KW-1003">Cell membrane</keyword>
<feature type="transmembrane region" description="Helical" evidence="9">
    <location>
        <begin position="466"/>
        <end position="488"/>
    </location>
</feature>
<dbReference type="GO" id="GO:0016323">
    <property type="term" value="C:basolateral plasma membrane"/>
    <property type="evidence" value="ECO:0007669"/>
    <property type="project" value="UniProtKB-SubCell"/>
</dbReference>
<dbReference type="GO" id="GO:0008509">
    <property type="term" value="F:monoatomic anion transmembrane transporter activity"/>
    <property type="evidence" value="ECO:0007669"/>
    <property type="project" value="InterPro"/>
</dbReference>
<dbReference type="InterPro" id="IPR011531">
    <property type="entry name" value="HCO3_transpt-like_TM_dom"/>
</dbReference>
<dbReference type="InterPro" id="IPR003020">
    <property type="entry name" value="HCO3_transpt_euk"/>
</dbReference>
<feature type="transmembrane region" description="Helical" evidence="9">
    <location>
        <begin position="495"/>
        <end position="514"/>
    </location>
</feature>
<dbReference type="Gene3D" id="3.40.930.10">
    <property type="entry name" value="Mannitol-specific EII, Chain A"/>
    <property type="match status" value="1"/>
</dbReference>
<reference evidence="13" key="2">
    <citation type="submission" date="2025-08" db="UniProtKB">
        <authorList>
            <consortium name="Ensembl"/>
        </authorList>
    </citation>
    <scope>IDENTIFICATION</scope>
</reference>
<evidence type="ECO:0000256" key="10">
    <source>
        <dbReference type="SAM" id="MobiDB-lite"/>
    </source>
</evidence>
<feature type="domain" description="Band 3 cytoplasmic" evidence="12">
    <location>
        <begin position="43"/>
        <end position="192"/>
    </location>
</feature>
<feature type="compositionally biased region" description="Polar residues" evidence="10">
    <location>
        <begin position="279"/>
        <end position="294"/>
    </location>
</feature>
<evidence type="ECO:0000256" key="8">
    <source>
        <dbReference type="ARBA" id="ARBA00023136"/>
    </source>
</evidence>
<sequence length="1067" mass="119101">KSPVYINYYTLKLFIGAKFHYTPSQRVQFILGTEDDDLEHVPHDLFTELDELSFRDGSATEWKEMARWLKFEEDVEDGGERWSKPYVATLSLHSLFELRSCIVNGTVMLDMRANSIEEIADMVIDSMVASGQLKEDLRDKVREAMLKKHHHQNERKLSNRIPLVRSIADIGEGLSSSRLSLHKPGAASSVSNLSQRRESRVSILLNHLLPSSSYSTGLSPGPSPLTTPQNTPTFFRRSSQSPPRHGTGLGPQGIPEVVVSPPEDDDPPNSAEEEAASPQLRSLASPNSDPNNLDGSKAMERRPSKAGVSRESSSVDFSKVDMNFMKKIPPGAEASNVLVGEVDFLEKPIIAFVRLSPAVLITGLTEVPVPTRFLFLLLGPHGKGPQYHEIGRSMATLMTDEMKRKRPSQLNGSASPAGELEKEEDHHAPPELQRTGKIFGGLILDVKRKVPFFWSDFRDSFSLQCLASVLFLYCACMSPVITFGGLLGEATKGNISAIESLFGASLTGVAYSFFAGQPLTILGSTGPVLVFEKILFKFCNDYGLSYLSLRTSIGLWTAFLCILLVATDASSLVCYITRFTEEAFAALICIIFIYEALEKLFHLGEHYPVNTHNNLDNLTLYSCQCSPPANATDELMQGWNRTGYSSDSIPWNSLSVSMCKKLHGEFVGSACGHHGPYIPDVLFWSIILFFTTFFLSAFLKQFKTERYFPTKVRSTISDFGVFITIMVMVMVDYLMGIPSPKLNVPDRFEPTTKNRGWLMDPLGENPWWTLLVAALPALLCTILIFMDQQITAVIINRKEHKLKKGCGYHLDLLIVAIMLGVCSILGLPWFVAATVLSISHVNSLKVESGCSAPGEQPKFLGIREQRVTGIMIFVLMGCSVFMTSVLKFIPMPVLYGVFLYMGVSSLKGIQFFDRIKLFGMPAKHQPDLIYLRYVPLWKVHIFTLVQLTCLVLLWVIKVSAAAVVFPMMVLALVFIRKLLDFFFTNRELSWLDDLIPESKKKKEDDKKKKAREKLEEESMLQEEEEMGLNISYESSNRLKIPVKSVSGSSILEMFSEASGLFCSIKIQ</sequence>
<evidence type="ECO:0000256" key="1">
    <source>
        <dbReference type="ARBA" id="ARBA00004554"/>
    </source>
</evidence>
<keyword evidence="3 9" id="KW-0813">Transport</keyword>
<dbReference type="Pfam" id="PF07565">
    <property type="entry name" value="Band_3_cyto"/>
    <property type="match status" value="2"/>
</dbReference>
<evidence type="ECO:0000256" key="7">
    <source>
        <dbReference type="ARBA" id="ARBA00023065"/>
    </source>
</evidence>
<dbReference type="GO" id="GO:0051453">
    <property type="term" value="P:regulation of intracellular pH"/>
    <property type="evidence" value="ECO:0007669"/>
    <property type="project" value="TreeGrafter"/>
</dbReference>
<feature type="transmembrane region" description="Helical" evidence="9">
    <location>
        <begin position="867"/>
        <end position="886"/>
    </location>
</feature>
<keyword evidence="14" id="KW-1185">Reference proteome</keyword>
<evidence type="ECO:0000313" key="14">
    <source>
        <dbReference type="Proteomes" id="UP000265040"/>
    </source>
</evidence>
<keyword evidence="7 9" id="KW-0406">Ion transport</keyword>
<feature type="transmembrane region" description="Helical" evidence="9">
    <location>
        <begin position="583"/>
        <end position="601"/>
    </location>
</feature>
<evidence type="ECO:0000256" key="5">
    <source>
        <dbReference type="ARBA" id="ARBA00022692"/>
    </source>
</evidence>
<comment type="subcellular location">
    <subcellularLocation>
        <location evidence="1">Basolateral cell membrane</location>
        <topology evidence="1">Multi-pass membrane protein</topology>
    </subcellularLocation>
    <subcellularLocation>
        <location evidence="9">Membrane</location>
        <topology evidence="9">Multi-pass membrane protein</topology>
    </subcellularLocation>
</comment>
<feature type="compositionally biased region" description="Acidic residues" evidence="10">
    <location>
        <begin position="262"/>
        <end position="275"/>
    </location>
</feature>
<dbReference type="Pfam" id="PF00955">
    <property type="entry name" value="HCO3_cotransp"/>
    <property type="match status" value="1"/>
</dbReference>
<dbReference type="Proteomes" id="UP000265040">
    <property type="component" value="Chromosome 11"/>
</dbReference>
<evidence type="ECO:0000259" key="12">
    <source>
        <dbReference type="Pfam" id="PF07565"/>
    </source>
</evidence>
<feature type="transmembrane region" description="Helical" evidence="9">
    <location>
        <begin position="719"/>
        <end position="737"/>
    </location>
</feature>
<feature type="transmembrane region" description="Helical" evidence="9">
    <location>
        <begin position="941"/>
        <end position="974"/>
    </location>
</feature>
<dbReference type="Ensembl" id="ENSATET00000048979.1">
    <property type="protein sequence ID" value="ENSATEP00000060390.1"/>
    <property type="gene ID" value="ENSATEG00000008509.3"/>
</dbReference>
<dbReference type="InterPro" id="IPR013769">
    <property type="entry name" value="Band3_cytoplasmic_dom"/>
</dbReference>
<evidence type="ECO:0000256" key="4">
    <source>
        <dbReference type="ARBA" id="ARBA00022475"/>
    </source>
</evidence>
<feature type="compositionally biased region" description="Polar residues" evidence="10">
    <location>
        <begin position="211"/>
        <end position="242"/>
    </location>
</feature>